<accession>K6YP75</accession>
<dbReference type="STRING" id="493475.GARC_1453"/>
<keyword evidence="1" id="KW-1133">Transmembrane helix</keyword>
<feature type="transmembrane region" description="Helical" evidence="1">
    <location>
        <begin position="64"/>
        <end position="84"/>
    </location>
</feature>
<dbReference type="Proteomes" id="UP000006327">
    <property type="component" value="Unassembled WGS sequence"/>
</dbReference>
<dbReference type="eggNOG" id="COG2200">
    <property type="taxonomic scope" value="Bacteria"/>
</dbReference>
<comment type="caution">
    <text evidence="3">The sequence shown here is derived from an EMBL/GenBank/DDBJ whole genome shotgun (WGS) entry which is preliminary data.</text>
</comment>
<dbReference type="SUPFAM" id="SSF55073">
    <property type="entry name" value="Nucleotide cyclase"/>
    <property type="match status" value="1"/>
</dbReference>
<dbReference type="GO" id="GO:0071111">
    <property type="term" value="F:cyclic-guanylate-specific phosphodiesterase activity"/>
    <property type="evidence" value="ECO:0007669"/>
    <property type="project" value="InterPro"/>
</dbReference>
<evidence type="ECO:0000313" key="4">
    <source>
        <dbReference type="Proteomes" id="UP000006327"/>
    </source>
</evidence>
<dbReference type="InterPro" id="IPR000160">
    <property type="entry name" value="GGDEF_dom"/>
</dbReference>
<organism evidence="3 4">
    <name type="scientific">Paraglaciecola arctica BSs20135</name>
    <dbReference type="NCBI Taxonomy" id="493475"/>
    <lineage>
        <taxon>Bacteria</taxon>
        <taxon>Pseudomonadati</taxon>
        <taxon>Pseudomonadota</taxon>
        <taxon>Gammaproteobacteria</taxon>
        <taxon>Alteromonadales</taxon>
        <taxon>Alteromonadaceae</taxon>
        <taxon>Paraglaciecola</taxon>
    </lineage>
</organism>
<dbReference type="InterPro" id="IPR001633">
    <property type="entry name" value="EAL_dom"/>
</dbReference>
<keyword evidence="1" id="KW-0472">Membrane</keyword>
<dbReference type="CDD" id="cd01948">
    <property type="entry name" value="EAL"/>
    <property type="match status" value="1"/>
</dbReference>
<dbReference type="SUPFAM" id="SSF141868">
    <property type="entry name" value="EAL domain-like"/>
    <property type="match status" value="1"/>
</dbReference>
<dbReference type="InterPro" id="IPR050706">
    <property type="entry name" value="Cyclic-di-GMP_PDE-like"/>
</dbReference>
<dbReference type="EMBL" id="BAEO01000017">
    <property type="protein sequence ID" value="GAC18428.1"/>
    <property type="molecule type" value="Genomic_DNA"/>
</dbReference>
<dbReference type="InterPro" id="IPR035919">
    <property type="entry name" value="EAL_sf"/>
</dbReference>
<dbReference type="PANTHER" id="PTHR33121">
    <property type="entry name" value="CYCLIC DI-GMP PHOSPHODIESTERASE PDEF"/>
    <property type="match status" value="1"/>
</dbReference>
<proteinExistence type="predicted"/>
<sequence length="655" mass="73894">MVQIPTLAMLGPVFIFSLPLMAFVLLGLKVGIICIIFNILPFITLLNGFQLNQYMDEHAYSEYANAYIFSLIFLFFNVCIPLAVARANVANTRLNKRITEQNVNLQLQNDFYKTLFVETEIAKLVVCSDGLVSEMNTAAEQLLHCNFKLRTQAIPISELFIDMPAQEGTNTVNLTVAGRMKMFKISRSALLKNSYYFLTIQDITAKTMLHKTLAAQSLLYRKQNLDEATRLPNRTWIEGHLKSRLSHSDIELCIVAIRIKNAEFVAQKHGFQTMPLMIRNLADQWLSETKVPCQFASVEPNNLTIVSELSDKDAQSLLKSFIEQLPKNVIIQGKKIPLDIQFGISLTDGIDDPEKLVNKALYAANSSNLDINFYDDSSLERFIEHQEINILLSEAIVNDELHIMYQPKVEGDGKLIGLEALLRWNSPVIGVVSPAVFIPIAEKSGLVTSLTRWLISNVCKQINEWQQASVELVPVAINISGADLDQDNFHEQLIKPLIEYKIRPQLIELELTESARSISHEKALSTINHLVNWGFDITIDDFGIGYSGISKLISYPVKKVKIDRQFIKNIDKDKRKAQVIEAIIAMCRVFNIQILAEGTESFAEVDTLIKLGCHNFQGYVFAKPMKAEMVSQLLLIQNVLDFNKCNLVGIVSKNH</sequence>
<name>K6YP75_9ALTE</name>
<dbReference type="PROSITE" id="PS50883">
    <property type="entry name" value="EAL"/>
    <property type="match status" value="1"/>
</dbReference>
<keyword evidence="1" id="KW-0812">Transmembrane</keyword>
<reference evidence="3 4" key="1">
    <citation type="journal article" date="2017" name="Antonie Van Leeuwenhoek">
        <title>Rhizobium rhizosphaerae sp. nov., a novel species isolated from rice rhizosphere.</title>
        <authorList>
            <person name="Zhao J.J."/>
            <person name="Zhang J."/>
            <person name="Zhang R.J."/>
            <person name="Zhang C.W."/>
            <person name="Yin H.Q."/>
            <person name="Zhang X.X."/>
        </authorList>
    </citation>
    <scope>NUCLEOTIDE SEQUENCE [LARGE SCALE GENOMIC DNA]</scope>
    <source>
        <strain evidence="3 4">BSs20135</strain>
    </source>
</reference>
<dbReference type="SMART" id="SM00267">
    <property type="entry name" value="GGDEF"/>
    <property type="match status" value="1"/>
</dbReference>
<dbReference type="Gene3D" id="3.30.70.270">
    <property type="match status" value="1"/>
</dbReference>
<dbReference type="Pfam" id="PF00990">
    <property type="entry name" value="GGDEF"/>
    <property type="match status" value="1"/>
</dbReference>
<dbReference type="Gene3D" id="3.20.20.450">
    <property type="entry name" value="EAL domain"/>
    <property type="match status" value="1"/>
</dbReference>
<evidence type="ECO:0000256" key="1">
    <source>
        <dbReference type="SAM" id="Phobius"/>
    </source>
</evidence>
<evidence type="ECO:0000259" key="2">
    <source>
        <dbReference type="PROSITE" id="PS50883"/>
    </source>
</evidence>
<dbReference type="eggNOG" id="COG2199">
    <property type="taxonomic scope" value="Bacteria"/>
</dbReference>
<dbReference type="SMART" id="SM00052">
    <property type="entry name" value="EAL"/>
    <property type="match status" value="1"/>
</dbReference>
<evidence type="ECO:0000313" key="3">
    <source>
        <dbReference type="EMBL" id="GAC18428.1"/>
    </source>
</evidence>
<dbReference type="InterPro" id="IPR029787">
    <property type="entry name" value="Nucleotide_cyclase"/>
</dbReference>
<dbReference type="AlphaFoldDB" id="K6YP75"/>
<dbReference type="PANTHER" id="PTHR33121:SF79">
    <property type="entry name" value="CYCLIC DI-GMP PHOSPHODIESTERASE PDED-RELATED"/>
    <property type="match status" value="1"/>
</dbReference>
<dbReference type="Pfam" id="PF00563">
    <property type="entry name" value="EAL"/>
    <property type="match status" value="1"/>
</dbReference>
<feature type="transmembrane region" description="Helical" evidence="1">
    <location>
        <begin position="20"/>
        <end position="43"/>
    </location>
</feature>
<dbReference type="InterPro" id="IPR043128">
    <property type="entry name" value="Rev_trsase/Diguanyl_cyclase"/>
</dbReference>
<protein>
    <recommendedName>
        <fullName evidence="2">EAL domain-containing protein</fullName>
    </recommendedName>
</protein>
<gene>
    <name evidence="3" type="ORF">GARC_1453</name>
</gene>
<keyword evidence="4" id="KW-1185">Reference proteome</keyword>
<feature type="domain" description="EAL" evidence="2">
    <location>
        <begin position="385"/>
        <end position="638"/>
    </location>
</feature>